<feature type="compositionally biased region" description="Basic and acidic residues" evidence="1">
    <location>
        <begin position="28"/>
        <end position="37"/>
    </location>
</feature>
<reference evidence="2 3" key="1">
    <citation type="submission" date="2016-11" db="EMBL/GenBank/DDBJ databases">
        <title>Complete Genome Sequence of Bradyrhizobium sp. strain J5, an isolated from soybean nodule in Hokkaido.</title>
        <authorList>
            <person name="Kanehara K."/>
        </authorList>
    </citation>
    <scope>NUCLEOTIDE SEQUENCE [LARGE SCALE GENOMIC DNA]</scope>
    <source>
        <strain evidence="2 3">J5</strain>
    </source>
</reference>
<protein>
    <submittedName>
        <fullName evidence="2">Uncharacterized protein</fullName>
    </submittedName>
</protein>
<feature type="region of interest" description="Disordered" evidence="1">
    <location>
        <begin position="1"/>
        <end position="51"/>
    </location>
</feature>
<evidence type="ECO:0000256" key="1">
    <source>
        <dbReference type="SAM" id="MobiDB-lite"/>
    </source>
</evidence>
<organism evidence="2 3">
    <name type="scientific">Bradyrhizobium japonicum</name>
    <dbReference type="NCBI Taxonomy" id="375"/>
    <lineage>
        <taxon>Bacteria</taxon>
        <taxon>Pseudomonadati</taxon>
        <taxon>Pseudomonadota</taxon>
        <taxon>Alphaproteobacteria</taxon>
        <taxon>Hyphomicrobiales</taxon>
        <taxon>Nitrobacteraceae</taxon>
        <taxon>Bradyrhizobium</taxon>
    </lineage>
</organism>
<evidence type="ECO:0000313" key="2">
    <source>
        <dbReference type="EMBL" id="APG15112.1"/>
    </source>
</evidence>
<dbReference type="Proteomes" id="UP000181962">
    <property type="component" value="Chromosome"/>
</dbReference>
<name>A0A1L3FPI9_BRAJP</name>
<dbReference type="EMBL" id="CP017637">
    <property type="protein sequence ID" value="APG15112.1"/>
    <property type="molecule type" value="Genomic_DNA"/>
</dbReference>
<dbReference type="AlphaFoldDB" id="A0A1L3FPI9"/>
<accession>A0A1L3FPI9</accession>
<evidence type="ECO:0000313" key="3">
    <source>
        <dbReference type="Proteomes" id="UP000181962"/>
    </source>
</evidence>
<gene>
    <name evidence="2" type="ORF">BKD09_43085</name>
</gene>
<sequence length="113" mass="12193">MPKSQISCANGTRGDCKPSSQTSATTCARRETRRKNTEPNPLDALGAARNFDAPEWTGPGLEVFSGSKNRAGTERSVTVWAAISDKRSFIPQKSRGVIRGTQLAKAKELLSDL</sequence>
<feature type="compositionally biased region" description="Polar residues" evidence="1">
    <location>
        <begin position="1"/>
        <end position="10"/>
    </location>
</feature>
<proteinExistence type="predicted"/>